<gene>
    <name evidence="10" type="ORF">DFR50_10666</name>
</gene>
<dbReference type="Pfam" id="PF13522">
    <property type="entry name" value="GATase_6"/>
    <property type="match status" value="1"/>
</dbReference>
<keyword evidence="5" id="KW-0808">Transferase</keyword>
<dbReference type="PANTHER" id="PTHR10937">
    <property type="entry name" value="GLUCOSAMINE--FRUCTOSE-6-PHOSPHATE AMINOTRANSFERASE, ISOMERIZING"/>
    <property type="match status" value="1"/>
</dbReference>
<dbReference type="EMBL" id="QNRK01000006">
    <property type="protein sequence ID" value="RBP16104.1"/>
    <property type="molecule type" value="Genomic_DNA"/>
</dbReference>
<evidence type="ECO:0000259" key="8">
    <source>
        <dbReference type="PROSITE" id="PS51278"/>
    </source>
</evidence>
<dbReference type="CDD" id="cd05008">
    <property type="entry name" value="SIS_GlmS_GlmD_1"/>
    <property type="match status" value="1"/>
</dbReference>
<dbReference type="InterPro" id="IPR046348">
    <property type="entry name" value="SIS_dom_sf"/>
</dbReference>
<dbReference type="GO" id="GO:0006002">
    <property type="term" value="P:fructose 6-phosphate metabolic process"/>
    <property type="evidence" value="ECO:0007669"/>
    <property type="project" value="TreeGrafter"/>
</dbReference>
<dbReference type="GO" id="GO:0004360">
    <property type="term" value="F:glutamine-fructose-6-phosphate transaminase (isomerizing) activity"/>
    <property type="evidence" value="ECO:0007669"/>
    <property type="project" value="UniProtKB-EC"/>
</dbReference>
<protein>
    <recommendedName>
        <fullName evidence="3">Glutamine--fructose-6-phosphate aminotransferase [isomerizing]</fullName>
        <ecNumber evidence="2">2.6.1.16</ecNumber>
    </recommendedName>
</protein>
<accession>A0A366FN30</accession>
<dbReference type="EC" id="2.6.1.16" evidence="2"/>
<dbReference type="InterPro" id="IPR017932">
    <property type="entry name" value="GATase_2_dom"/>
</dbReference>
<dbReference type="NCBIfam" id="NF001484">
    <property type="entry name" value="PRK00331.1"/>
    <property type="match status" value="1"/>
</dbReference>
<dbReference type="GO" id="GO:0006487">
    <property type="term" value="P:protein N-linked glycosylation"/>
    <property type="evidence" value="ECO:0007669"/>
    <property type="project" value="TreeGrafter"/>
</dbReference>
<dbReference type="Gene3D" id="3.60.20.10">
    <property type="entry name" value="Glutamine Phosphoribosylpyrophosphate, subunit 1, domain 1"/>
    <property type="match status" value="1"/>
</dbReference>
<evidence type="ECO:0000256" key="2">
    <source>
        <dbReference type="ARBA" id="ARBA00012916"/>
    </source>
</evidence>
<dbReference type="AlphaFoldDB" id="A0A366FN30"/>
<dbReference type="CDD" id="cd00714">
    <property type="entry name" value="GFAT"/>
    <property type="match status" value="1"/>
</dbReference>
<dbReference type="InterPro" id="IPR005855">
    <property type="entry name" value="GFAT"/>
</dbReference>
<evidence type="ECO:0000259" key="9">
    <source>
        <dbReference type="PROSITE" id="PS51464"/>
    </source>
</evidence>
<dbReference type="CDD" id="cd05009">
    <property type="entry name" value="SIS_GlmS_GlmD_2"/>
    <property type="match status" value="1"/>
</dbReference>
<keyword evidence="7" id="KW-0315">Glutamine amidotransferase</keyword>
<name>A0A366FN30_9HYPH</name>
<dbReference type="FunFam" id="3.60.20.10:FF:000006">
    <property type="entry name" value="Glutamine--fructose-6-phosphate aminotransferase [isomerizing]"/>
    <property type="match status" value="1"/>
</dbReference>
<organism evidence="10 11">
    <name type="scientific">Roseiarcus fermentans</name>
    <dbReference type="NCBI Taxonomy" id="1473586"/>
    <lineage>
        <taxon>Bacteria</taxon>
        <taxon>Pseudomonadati</taxon>
        <taxon>Pseudomonadota</taxon>
        <taxon>Alphaproteobacteria</taxon>
        <taxon>Hyphomicrobiales</taxon>
        <taxon>Roseiarcaceae</taxon>
        <taxon>Roseiarcus</taxon>
    </lineage>
</organism>
<keyword evidence="4" id="KW-0032">Aminotransferase</keyword>
<evidence type="ECO:0000256" key="7">
    <source>
        <dbReference type="ARBA" id="ARBA00022962"/>
    </source>
</evidence>
<comment type="catalytic activity">
    <reaction evidence="1">
        <text>D-fructose 6-phosphate + L-glutamine = D-glucosamine 6-phosphate + L-glutamate</text>
        <dbReference type="Rhea" id="RHEA:13237"/>
        <dbReference type="ChEBI" id="CHEBI:29985"/>
        <dbReference type="ChEBI" id="CHEBI:58359"/>
        <dbReference type="ChEBI" id="CHEBI:58725"/>
        <dbReference type="ChEBI" id="CHEBI:61527"/>
        <dbReference type="EC" id="2.6.1.16"/>
    </reaction>
</comment>
<proteinExistence type="predicted"/>
<evidence type="ECO:0000256" key="5">
    <source>
        <dbReference type="ARBA" id="ARBA00022679"/>
    </source>
</evidence>
<dbReference type="Proteomes" id="UP000253529">
    <property type="component" value="Unassembled WGS sequence"/>
</dbReference>
<evidence type="ECO:0000256" key="4">
    <source>
        <dbReference type="ARBA" id="ARBA00022576"/>
    </source>
</evidence>
<dbReference type="SUPFAM" id="SSF53697">
    <property type="entry name" value="SIS domain"/>
    <property type="match status" value="1"/>
</dbReference>
<keyword evidence="11" id="KW-1185">Reference proteome</keyword>
<comment type="caution">
    <text evidence="10">The sequence shown here is derived from an EMBL/GenBank/DDBJ whole genome shotgun (WGS) entry which is preliminary data.</text>
</comment>
<dbReference type="PROSITE" id="PS51464">
    <property type="entry name" value="SIS"/>
    <property type="match status" value="2"/>
</dbReference>
<feature type="domain" description="Glutamine amidotransferase type-2" evidence="8">
    <location>
        <begin position="59"/>
        <end position="274"/>
    </location>
</feature>
<dbReference type="PANTHER" id="PTHR10937:SF0">
    <property type="entry name" value="GLUTAMINE--FRUCTOSE-6-PHOSPHATE TRANSAMINASE (ISOMERIZING)"/>
    <property type="match status" value="1"/>
</dbReference>
<keyword evidence="6" id="KW-0677">Repeat</keyword>
<evidence type="ECO:0000313" key="11">
    <source>
        <dbReference type="Proteomes" id="UP000253529"/>
    </source>
</evidence>
<dbReference type="InterPro" id="IPR047084">
    <property type="entry name" value="GFAT_N"/>
</dbReference>
<dbReference type="InterPro" id="IPR029055">
    <property type="entry name" value="Ntn_hydrolases_N"/>
</dbReference>
<evidence type="ECO:0000256" key="6">
    <source>
        <dbReference type="ARBA" id="ARBA00022737"/>
    </source>
</evidence>
<dbReference type="NCBIfam" id="TIGR01135">
    <property type="entry name" value="glmS"/>
    <property type="match status" value="1"/>
</dbReference>
<dbReference type="InterPro" id="IPR035466">
    <property type="entry name" value="GlmS/AgaS_SIS"/>
</dbReference>
<dbReference type="FunFam" id="3.40.50.10490:FF:000002">
    <property type="entry name" value="Glutamine--fructose-6-phosphate aminotransferase [isomerizing]"/>
    <property type="match status" value="1"/>
</dbReference>
<dbReference type="SUPFAM" id="SSF56235">
    <property type="entry name" value="N-terminal nucleophile aminohydrolases (Ntn hydrolases)"/>
    <property type="match status" value="1"/>
</dbReference>
<dbReference type="PROSITE" id="PS51278">
    <property type="entry name" value="GATASE_TYPE_2"/>
    <property type="match status" value="1"/>
</dbReference>
<dbReference type="Gene3D" id="3.40.50.10490">
    <property type="entry name" value="Glucose-6-phosphate isomerase like protein, domain 1"/>
    <property type="match status" value="2"/>
</dbReference>
<reference evidence="10 11" key="1">
    <citation type="submission" date="2018-06" db="EMBL/GenBank/DDBJ databases">
        <title>Genomic Encyclopedia of Type Strains, Phase IV (KMG-IV): sequencing the most valuable type-strain genomes for metagenomic binning, comparative biology and taxonomic classification.</title>
        <authorList>
            <person name="Goeker M."/>
        </authorList>
    </citation>
    <scope>NUCLEOTIDE SEQUENCE [LARGE SCALE GENOMIC DNA]</scope>
    <source>
        <strain evidence="10 11">DSM 24875</strain>
    </source>
</reference>
<dbReference type="GO" id="GO:0046349">
    <property type="term" value="P:amino sugar biosynthetic process"/>
    <property type="evidence" value="ECO:0007669"/>
    <property type="project" value="UniProtKB-ARBA"/>
</dbReference>
<dbReference type="GO" id="GO:0005829">
    <property type="term" value="C:cytosol"/>
    <property type="evidence" value="ECO:0007669"/>
    <property type="project" value="TreeGrafter"/>
</dbReference>
<feature type="domain" description="SIS" evidence="9">
    <location>
        <begin position="508"/>
        <end position="650"/>
    </location>
</feature>
<sequence length="660" mass="70125">MTAAVANSQGATPAHRNARIRTEASPDWPGFAVFSGAFAWHGGCGTQSNGMTRDLETMCGIFAAVSDKPVAHILLEGLKRLEYRGYDSAGIAMLDDHKLKRVCAVGKVTELESRMDSEAFPGCIGIAHTRWATHGSPSEANSHPHMADGVAVVHNGIVENHGELRRRLKRQGCSFLSETDSEVIPWLISRAVAGGAGAANAVRSLSDDLEGSYAVAVLTEADGDVLHAKRHGSPLVAALGPLGGYLSSDISALAGFADEAIVLDDGDQVELRRDAIAVFDKSGRAVTRPRMTVEAVGNDFDKGGYPHYMLKEIHDQPGVARAIESRYDAGDFIAEQVTLDFNRIDRIRMIACGTSYYACQVARRWFAEVAGLSADVELASEHRYEPVVADGLREAAILVSQSGETADTLASLDKLKGLRVPTVGIVNQQGSTLAREADFFLPLLAGKEIGVASTKAFLAQLLVLARLVAHAADQRGHRAAAKRLRTALVAAPKAIEAALHNESAIVAVAESLAKAQSALFVGRGALYPLAMEGALKLKEISYIHAEGFAAGELKHGPIALVDDKTPIVALAPSGDLFPKLASNLREIAARNGRIILLGDRKALLALSDIASASLTLPSCDELIQPIVAAVPLQFLAYYVAVARGLDIDRPRNLAKSVTVE</sequence>
<evidence type="ECO:0000256" key="3">
    <source>
        <dbReference type="ARBA" id="ARBA00016090"/>
    </source>
</evidence>
<dbReference type="InterPro" id="IPR001347">
    <property type="entry name" value="SIS_dom"/>
</dbReference>
<dbReference type="InterPro" id="IPR035490">
    <property type="entry name" value="GlmS/FrlB_SIS"/>
</dbReference>
<dbReference type="GO" id="GO:0006047">
    <property type="term" value="P:UDP-N-acetylglucosamine metabolic process"/>
    <property type="evidence" value="ECO:0007669"/>
    <property type="project" value="TreeGrafter"/>
</dbReference>
<evidence type="ECO:0000256" key="1">
    <source>
        <dbReference type="ARBA" id="ARBA00001031"/>
    </source>
</evidence>
<dbReference type="Pfam" id="PF01380">
    <property type="entry name" value="SIS"/>
    <property type="match status" value="2"/>
</dbReference>
<evidence type="ECO:0000313" key="10">
    <source>
        <dbReference type="EMBL" id="RBP16104.1"/>
    </source>
</evidence>
<dbReference type="GO" id="GO:0097367">
    <property type="term" value="F:carbohydrate derivative binding"/>
    <property type="evidence" value="ECO:0007669"/>
    <property type="project" value="InterPro"/>
</dbReference>
<feature type="domain" description="SIS" evidence="9">
    <location>
        <begin position="337"/>
        <end position="477"/>
    </location>
</feature>